<dbReference type="EC" id="3.1.1.5" evidence="2 9"/>
<keyword evidence="4 8" id="KW-0378">Hydrolase</keyword>
<gene>
    <name evidence="11" type="ORF">JAAARDRAFT_58053</name>
</gene>
<sequence length="635" mass="66227">MIWILLGLGLLFFSKIVAGQAAIVGYTPSASPCPDGTSLVRLAGTTNQTLSPNEASYISSRKSDVLVGAWKSYLSNVQSTNVALPSYVSAILSGGNSSSSYPTLGIATSGGGYRASIFGAGVLNAIDGRNSTSTQAGTGGLLQAASYLAGLSGGSWLVGSLAQANFPTLPDLIFGTGTGSNDSFESGWLAQYDVLTPNNNTAEDSLYVAELITEIQGKKAAGFPVTITDIWARALSRHFVNGTTPDNFASNATAHGAGVLFSQIAGLSSFTSYQMPFPIIVTDSVANSENKSDIINGDVVPQGNPIYEINVFEMGSYDPVLAAFIPTKYLGSQNNSVCVTGFDQVSFVEGTSSELFNAYNVTLAALLNSTVGPIIEALNSSTPEPGIELDVSLYPNPFFGVANQTYIDTNQEYLSLVDGGEDGEVIPIQPLLVKARGVDVILAIDATSDVDNFSEGSSLIAAQNRSSHFPSAYAFPPVPTSIPGFTSQNLSTHPTFFGCNETSSPLLIYLANGGPPPGQPALTNTSTSQLAYQPTQLQAMLDQVFTIATQGYTNATSSKDPEWAGCLACAVVDRARARMGTARSGVCADCFTRYCWNVNNSQSESSNSSGRRNGAAGSSLGAAVLTAIAGLLMLF</sequence>
<dbReference type="PANTHER" id="PTHR10728">
    <property type="entry name" value="CYTOSOLIC PHOSPHOLIPASE A2"/>
    <property type="match status" value="1"/>
</dbReference>
<evidence type="ECO:0000313" key="12">
    <source>
        <dbReference type="Proteomes" id="UP000027265"/>
    </source>
</evidence>
<dbReference type="HOGENOM" id="CLU_014602_1_0_1"/>
<dbReference type="PANTHER" id="PTHR10728:SF33">
    <property type="entry name" value="LYSOPHOSPHOLIPASE 1-RELATED"/>
    <property type="match status" value="1"/>
</dbReference>
<keyword evidence="3 9" id="KW-0732">Signal</keyword>
<accession>A0A067PRT7</accession>
<dbReference type="GO" id="GO:0004623">
    <property type="term" value="F:phospholipase A2 activity"/>
    <property type="evidence" value="ECO:0007669"/>
    <property type="project" value="TreeGrafter"/>
</dbReference>
<dbReference type="OrthoDB" id="4084751at2759"/>
<dbReference type="InterPro" id="IPR002642">
    <property type="entry name" value="LysoPLipase_cat_dom"/>
</dbReference>
<dbReference type="Gene3D" id="3.40.1090.10">
    <property type="entry name" value="Cytosolic phospholipase A2 catalytic domain"/>
    <property type="match status" value="1"/>
</dbReference>
<dbReference type="PROSITE" id="PS51210">
    <property type="entry name" value="PLA2C"/>
    <property type="match status" value="1"/>
</dbReference>
<proteinExistence type="inferred from homology"/>
<evidence type="ECO:0000256" key="5">
    <source>
        <dbReference type="ARBA" id="ARBA00022963"/>
    </source>
</evidence>
<comment type="catalytic activity">
    <reaction evidence="9">
        <text>a 1-acyl-sn-glycero-3-phosphocholine + H2O = sn-glycerol 3-phosphocholine + a fatty acid + H(+)</text>
        <dbReference type="Rhea" id="RHEA:15177"/>
        <dbReference type="ChEBI" id="CHEBI:15377"/>
        <dbReference type="ChEBI" id="CHEBI:15378"/>
        <dbReference type="ChEBI" id="CHEBI:16870"/>
        <dbReference type="ChEBI" id="CHEBI:28868"/>
        <dbReference type="ChEBI" id="CHEBI:58168"/>
        <dbReference type="EC" id="3.1.1.5"/>
    </reaction>
</comment>
<dbReference type="InParanoid" id="A0A067PRT7"/>
<keyword evidence="5 8" id="KW-0442">Lipid degradation</keyword>
<dbReference type="FunCoup" id="A0A067PRT7">
    <property type="interactions" value="214"/>
</dbReference>
<dbReference type="STRING" id="933084.A0A067PRT7"/>
<evidence type="ECO:0000256" key="6">
    <source>
        <dbReference type="ARBA" id="ARBA00023098"/>
    </source>
</evidence>
<dbReference type="AlphaFoldDB" id="A0A067PRT7"/>
<feature type="domain" description="PLA2c" evidence="10">
    <location>
        <begin position="32"/>
        <end position="601"/>
    </location>
</feature>
<keyword evidence="12" id="KW-1185">Reference proteome</keyword>
<evidence type="ECO:0000256" key="9">
    <source>
        <dbReference type="RuleBase" id="RU362103"/>
    </source>
</evidence>
<name>A0A067PRT7_9AGAM</name>
<evidence type="ECO:0000256" key="1">
    <source>
        <dbReference type="ARBA" id="ARBA00008780"/>
    </source>
</evidence>
<dbReference type="GO" id="GO:0004622">
    <property type="term" value="F:phosphatidylcholine lysophospholipase activity"/>
    <property type="evidence" value="ECO:0007669"/>
    <property type="project" value="UniProtKB-EC"/>
</dbReference>
<evidence type="ECO:0000259" key="10">
    <source>
        <dbReference type="PROSITE" id="PS51210"/>
    </source>
</evidence>
<protein>
    <recommendedName>
        <fullName evidence="2 9">Lysophospholipase</fullName>
        <ecNumber evidence="2 9">3.1.1.5</ecNumber>
    </recommendedName>
</protein>
<dbReference type="SUPFAM" id="SSF52151">
    <property type="entry name" value="FabD/lysophospholipase-like"/>
    <property type="match status" value="1"/>
</dbReference>
<reference evidence="12" key="1">
    <citation type="journal article" date="2014" name="Proc. Natl. Acad. Sci. U.S.A.">
        <title>Extensive sampling of basidiomycete genomes demonstrates inadequacy of the white-rot/brown-rot paradigm for wood decay fungi.</title>
        <authorList>
            <person name="Riley R."/>
            <person name="Salamov A.A."/>
            <person name="Brown D.W."/>
            <person name="Nagy L.G."/>
            <person name="Floudas D."/>
            <person name="Held B.W."/>
            <person name="Levasseur A."/>
            <person name="Lombard V."/>
            <person name="Morin E."/>
            <person name="Otillar R."/>
            <person name="Lindquist E.A."/>
            <person name="Sun H."/>
            <person name="LaButti K.M."/>
            <person name="Schmutz J."/>
            <person name="Jabbour D."/>
            <person name="Luo H."/>
            <person name="Baker S.E."/>
            <person name="Pisabarro A.G."/>
            <person name="Walton J.D."/>
            <person name="Blanchette R.A."/>
            <person name="Henrissat B."/>
            <person name="Martin F."/>
            <person name="Cullen D."/>
            <person name="Hibbett D.S."/>
            <person name="Grigoriev I.V."/>
        </authorList>
    </citation>
    <scope>NUCLEOTIDE SEQUENCE [LARGE SCALE GENOMIC DNA]</scope>
    <source>
        <strain evidence="12">MUCL 33604</strain>
    </source>
</reference>
<evidence type="ECO:0000256" key="8">
    <source>
        <dbReference type="PROSITE-ProRule" id="PRU00555"/>
    </source>
</evidence>
<comment type="similarity">
    <text evidence="1 9">Belongs to the lysophospholipase family.</text>
</comment>
<dbReference type="GO" id="GO:0046475">
    <property type="term" value="P:glycerophospholipid catabolic process"/>
    <property type="evidence" value="ECO:0007669"/>
    <property type="project" value="TreeGrafter"/>
</dbReference>
<dbReference type="Proteomes" id="UP000027265">
    <property type="component" value="Unassembled WGS sequence"/>
</dbReference>
<organism evidence="11 12">
    <name type="scientific">Jaapia argillacea MUCL 33604</name>
    <dbReference type="NCBI Taxonomy" id="933084"/>
    <lineage>
        <taxon>Eukaryota</taxon>
        <taxon>Fungi</taxon>
        <taxon>Dikarya</taxon>
        <taxon>Basidiomycota</taxon>
        <taxon>Agaricomycotina</taxon>
        <taxon>Agaricomycetes</taxon>
        <taxon>Agaricomycetidae</taxon>
        <taxon>Jaapiales</taxon>
        <taxon>Jaapiaceae</taxon>
        <taxon>Jaapia</taxon>
    </lineage>
</organism>
<dbReference type="SMART" id="SM00022">
    <property type="entry name" value="PLAc"/>
    <property type="match status" value="1"/>
</dbReference>
<keyword evidence="6 8" id="KW-0443">Lipid metabolism</keyword>
<dbReference type="GO" id="GO:0005829">
    <property type="term" value="C:cytosol"/>
    <property type="evidence" value="ECO:0007669"/>
    <property type="project" value="TreeGrafter"/>
</dbReference>
<evidence type="ECO:0000256" key="2">
    <source>
        <dbReference type="ARBA" id="ARBA00013274"/>
    </source>
</evidence>
<feature type="signal peptide" evidence="9">
    <location>
        <begin position="1"/>
        <end position="19"/>
    </location>
</feature>
<dbReference type="Pfam" id="PF01735">
    <property type="entry name" value="PLA2_B"/>
    <property type="match status" value="1"/>
</dbReference>
<evidence type="ECO:0000256" key="3">
    <source>
        <dbReference type="ARBA" id="ARBA00022729"/>
    </source>
</evidence>
<dbReference type="EMBL" id="KL197719">
    <property type="protein sequence ID" value="KDQ57439.1"/>
    <property type="molecule type" value="Genomic_DNA"/>
</dbReference>
<evidence type="ECO:0000313" key="11">
    <source>
        <dbReference type="EMBL" id="KDQ57439.1"/>
    </source>
</evidence>
<evidence type="ECO:0000256" key="4">
    <source>
        <dbReference type="ARBA" id="ARBA00022801"/>
    </source>
</evidence>
<feature type="chain" id="PRO_5005103610" description="Lysophospholipase" evidence="9">
    <location>
        <begin position="20"/>
        <end position="635"/>
    </location>
</feature>
<dbReference type="InterPro" id="IPR016035">
    <property type="entry name" value="Acyl_Trfase/lysoPLipase"/>
</dbReference>
<evidence type="ECO:0000256" key="7">
    <source>
        <dbReference type="ARBA" id="ARBA00023180"/>
    </source>
</evidence>
<keyword evidence="7" id="KW-0325">Glycoprotein</keyword>